<dbReference type="RefSeq" id="WP_284220156.1">
    <property type="nucleotide sequence ID" value="NZ_BSOY01000002.1"/>
</dbReference>
<evidence type="ECO:0000256" key="1">
    <source>
        <dbReference type="ARBA" id="ARBA00007430"/>
    </source>
</evidence>
<dbReference type="Proteomes" id="UP001156921">
    <property type="component" value="Unassembled WGS sequence"/>
</dbReference>
<comment type="similarity">
    <text evidence="1">Belongs to the polysaccharide synthase family.</text>
</comment>
<organism evidence="4 5">
    <name type="scientific">Brevundimonas denitrificans</name>
    <dbReference type="NCBI Taxonomy" id="1443434"/>
    <lineage>
        <taxon>Bacteria</taxon>
        <taxon>Pseudomonadati</taxon>
        <taxon>Pseudomonadota</taxon>
        <taxon>Alphaproteobacteria</taxon>
        <taxon>Caulobacterales</taxon>
        <taxon>Caulobacteraceae</taxon>
        <taxon>Brevundimonas</taxon>
    </lineage>
</organism>
<dbReference type="InterPro" id="IPR003869">
    <property type="entry name" value="Polysac_CapD-like"/>
</dbReference>
<keyword evidence="5" id="KW-1185">Reference proteome</keyword>
<dbReference type="InterPro" id="IPR036291">
    <property type="entry name" value="NAD(P)-bd_dom_sf"/>
</dbReference>
<evidence type="ECO:0000313" key="4">
    <source>
        <dbReference type="EMBL" id="GLS00188.1"/>
    </source>
</evidence>
<protein>
    <recommendedName>
        <fullName evidence="3">Polysaccharide biosynthesis protein CapD-like domain-containing protein</fullName>
    </recommendedName>
</protein>
<dbReference type="Pfam" id="PF02719">
    <property type="entry name" value="Polysacc_synt_2"/>
    <property type="match status" value="1"/>
</dbReference>
<evidence type="ECO:0000259" key="3">
    <source>
        <dbReference type="Pfam" id="PF02719"/>
    </source>
</evidence>
<dbReference type="Gene3D" id="3.40.50.720">
    <property type="entry name" value="NAD(P)-binding Rossmann-like Domain"/>
    <property type="match status" value="2"/>
</dbReference>
<dbReference type="SUPFAM" id="SSF51735">
    <property type="entry name" value="NAD(P)-binding Rossmann-fold domains"/>
    <property type="match status" value="1"/>
</dbReference>
<evidence type="ECO:0000313" key="5">
    <source>
        <dbReference type="Proteomes" id="UP001156921"/>
    </source>
</evidence>
<dbReference type="CDD" id="cd05237">
    <property type="entry name" value="UDP_invert_4-6DH_SDR_e"/>
    <property type="match status" value="1"/>
</dbReference>
<accession>A0ABQ6BE30</accession>
<keyword evidence="2" id="KW-0472">Membrane</keyword>
<keyword evidence="2" id="KW-1133">Transmembrane helix</keyword>
<dbReference type="PANTHER" id="PTHR43318">
    <property type="entry name" value="UDP-N-ACETYLGLUCOSAMINE 4,6-DEHYDRATASE"/>
    <property type="match status" value="1"/>
</dbReference>
<evidence type="ECO:0000256" key="2">
    <source>
        <dbReference type="SAM" id="Phobius"/>
    </source>
</evidence>
<keyword evidence="2" id="KW-0812">Transmembrane</keyword>
<sequence>MPVIVAKLTARSAVRVLALMLAYSMVSFRDINLVVLGEAVRVIWPYLTVFAVSGLGYDVATRSWRRSWRFTSLRDIFVVARSATLIVLVLLLAVFVLDRGAALPRSALFLTWMLDIGIFGGLLMLRRAAHEKTLTDVFAPFLGRAHIPHHPLMLIGSLESTDSFLRELNRESAPKYHPVGVIAAHAGDVRHEVRGVRALGSVDDADRLLEDFSRGEGERSVLFLDGALAPADLDAELLARLRQRGVRLLRMNRVTDLDAPLGVLSFRELDFNELLSRPPVVLDHERVRRLIAGKRVLVTGAGGSIGSEICRQVAALSCAHLAMLDHSESGLFGIEQEISDAFPTLSRAPRLGNVRDADRIRSIMIDERPEIVFHAAALKHVPLMESHPGDSVLTNVIGSANVADAAVAAGARNFVFISTDKAVDPPNVMGATKRLAERTVCQRRRVGGPRINVVRFGNVLGSAGSVVPTFLTQIARGGPVTLTHPDIERYFMTIPEAVQLVLHATAKSDVDDVEGVLVLDMGKPVKIIELARRLIELHGKTPGVDIEIKVTGLRPGEKMTEALFDTTETARECEPGLLEVVDDNAHVRLSDSELRQLEAKAREKDDAGIRLMLFNLLMKLRDPGEGKVRRLTRPA</sequence>
<proteinExistence type="inferred from homology"/>
<dbReference type="InterPro" id="IPR051203">
    <property type="entry name" value="Polysaccharide_Synthase-Rel"/>
</dbReference>
<name>A0ABQ6BE30_9CAUL</name>
<comment type="caution">
    <text evidence="4">The sequence shown here is derived from an EMBL/GenBank/DDBJ whole genome shotgun (WGS) entry which is preliminary data.</text>
</comment>
<feature type="transmembrane region" description="Helical" evidence="2">
    <location>
        <begin position="12"/>
        <end position="31"/>
    </location>
</feature>
<reference evidence="5" key="1">
    <citation type="journal article" date="2019" name="Int. J. Syst. Evol. Microbiol.">
        <title>The Global Catalogue of Microorganisms (GCM) 10K type strain sequencing project: providing services to taxonomists for standard genome sequencing and annotation.</title>
        <authorList>
            <consortium name="The Broad Institute Genomics Platform"/>
            <consortium name="The Broad Institute Genome Sequencing Center for Infectious Disease"/>
            <person name="Wu L."/>
            <person name="Ma J."/>
        </authorList>
    </citation>
    <scope>NUCLEOTIDE SEQUENCE [LARGE SCALE GENOMIC DNA]</scope>
    <source>
        <strain evidence="5">NBRC 110107</strain>
    </source>
</reference>
<feature type="domain" description="Polysaccharide biosynthesis protein CapD-like" evidence="3">
    <location>
        <begin position="296"/>
        <end position="572"/>
    </location>
</feature>
<feature type="transmembrane region" description="Helical" evidence="2">
    <location>
        <begin position="103"/>
        <end position="125"/>
    </location>
</feature>
<gene>
    <name evidence="4" type="ORF">GCM10007859_01920</name>
</gene>
<feature type="transmembrane region" description="Helical" evidence="2">
    <location>
        <begin position="76"/>
        <end position="97"/>
    </location>
</feature>
<dbReference type="EMBL" id="BSOY01000002">
    <property type="protein sequence ID" value="GLS00188.1"/>
    <property type="molecule type" value="Genomic_DNA"/>
</dbReference>
<dbReference type="PANTHER" id="PTHR43318:SF1">
    <property type="entry name" value="POLYSACCHARIDE BIOSYNTHESIS PROTEIN EPSC-RELATED"/>
    <property type="match status" value="1"/>
</dbReference>
<feature type="transmembrane region" description="Helical" evidence="2">
    <location>
        <begin position="43"/>
        <end position="64"/>
    </location>
</feature>